<sequence length="161" mass="18662">MLSSQMKLDYDNKAESSKENEENKGEVTKKINEEVSELKNIVGRQEEILKKLTHSFKESKNKNTKLKDLLDETHNWKNSFAERNERLAMRFQKCIPEKKEGSQNSSSTKGSKIKTDDKLLEETDSFRKNPRKSIGNRIKFKRSPKTPAESLLSKSCVLFHI</sequence>
<feature type="compositionally biased region" description="Basic and acidic residues" evidence="1">
    <location>
        <begin position="113"/>
        <end position="127"/>
    </location>
</feature>
<protein>
    <submittedName>
        <fullName evidence="2">Uncharacterized protein</fullName>
    </submittedName>
</protein>
<feature type="region of interest" description="Disordered" evidence="1">
    <location>
        <begin position="94"/>
        <end position="148"/>
    </location>
</feature>
<evidence type="ECO:0000256" key="1">
    <source>
        <dbReference type="SAM" id="MobiDB-lite"/>
    </source>
</evidence>
<feature type="compositionally biased region" description="Basic and acidic residues" evidence="1">
    <location>
        <begin position="8"/>
        <end position="29"/>
    </location>
</feature>
<proteinExistence type="predicted"/>
<accession>A0AAU9K2P2</accession>
<organism evidence="2 3">
    <name type="scientific">Blepharisma stoltei</name>
    <dbReference type="NCBI Taxonomy" id="1481888"/>
    <lineage>
        <taxon>Eukaryota</taxon>
        <taxon>Sar</taxon>
        <taxon>Alveolata</taxon>
        <taxon>Ciliophora</taxon>
        <taxon>Postciliodesmatophora</taxon>
        <taxon>Heterotrichea</taxon>
        <taxon>Heterotrichida</taxon>
        <taxon>Blepharismidae</taxon>
        <taxon>Blepharisma</taxon>
    </lineage>
</organism>
<keyword evidence="3" id="KW-1185">Reference proteome</keyword>
<feature type="region of interest" description="Disordered" evidence="1">
    <location>
        <begin position="1"/>
        <end position="29"/>
    </location>
</feature>
<evidence type="ECO:0000313" key="3">
    <source>
        <dbReference type="Proteomes" id="UP001162131"/>
    </source>
</evidence>
<dbReference type="EMBL" id="CAJZBQ010000053">
    <property type="protein sequence ID" value="CAG9331137.1"/>
    <property type="molecule type" value="Genomic_DNA"/>
</dbReference>
<comment type="caution">
    <text evidence="2">The sequence shown here is derived from an EMBL/GenBank/DDBJ whole genome shotgun (WGS) entry which is preliminary data.</text>
</comment>
<gene>
    <name evidence="2" type="ORF">BSTOLATCC_MIC53216</name>
</gene>
<evidence type="ECO:0000313" key="2">
    <source>
        <dbReference type="EMBL" id="CAG9331137.1"/>
    </source>
</evidence>
<name>A0AAU9K2P2_9CILI</name>
<reference evidence="2" key="1">
    <citation type="submission" date="2021-09" db="EMBL/GenBank/DDBJ databases">
        <authorList>
            <consortium name="AG Swart"/>
            <person name="Singh M."/>
            <person name="Singh A."/>
            <person name="Seah K."/>
            <person name="Emmerich C."/>
        </authorList>
    </citation>
    <scope>NUCLEOTIDE SEQUENCE</scope>
    <source>
        <strain evidence="2">ATCC30299</strain>
    </source>
</reference>
<dbReference type="Proteomes" id="UP001162131">
    <property type="component" value="Unassembled WGS sequence"/>
</dbReference>
<dbReference type="AlphaFoldDB" id="A0AAU9K2P2"/>